<dbReference type="GO" id="GO:0009060">
    <property type="term" value="P:aerobic respiration"/>
    <property type="evidence" value="ECO:0007669"/>
    <property type="project" value="TreeGrafter"/>
</dbReference>
<dbReference type="RefSeq" id="YP_009050469.1">
    <property type="nucleotide sequence ID" value="NC_024653.1"/>
</dbReference>
<dbReference type="HAMAP" id="MF_01350">
    <property type="entry name" value="NDH1_NuoH"/>
    <property type="match status" value="1"/>
</dbReference>
<feature type="transmembrane region" description="Helical" evidence="9">
    <location>
        <begin position="6"/>
        <end position="25"/>
    </location>
</feature>
<evidence type="ECO:0000256" key="9">
    <source>
        <dbReference type="SAM" id="Phobius"/>
    </source>
</evidence>
<evidence type="ECO:0000256" key="5">
    <source>
        <dbReference type="ARBA" id="ARBA00022989"/>
    </source>
</evidence>
<keyword evidence="5 9" id="KW-1133">Transmembrane helix</keyword>
<comment type="subcellular location">
    <subcellularLocation>
        <location evidence="1">Membrane</location>
        <topology evidence="1">Multi-pass membrane protein</topology>
    </subcellularLocation>
    <subcellularLocation>
        <location evidence="7">Mitochondrion inner membrane</location>
        <topology evidence="7">Multi-pass membrane protein</topology>
    </subcellularLocation>
</comment>
<name>A0A0U1V1L0_RIDPI</name>
<dbReference type="GO" id="GO:0005743">
    <property type="term" value="C:mitochondrial inner membrane"/>
    <property type="evidence" value="ECO:0007669"/>
    <property type="project" value="UniProtKB-SubCell"/>
</dbReference>
<dbReference type="GeneID" id="20004766"/>
<dbReference type="AlphaFoldDB" id="A0A0U1V1L0"/>
<sequence>MMHLLICILINYLLVMVAMAFFTLLERKVLGYIQIRKGPNKVSLMGLPQPFADVIKLFTKEVSFPSSSNLYPFIFSPMMGLALALLFWSLYPYSSPLFFPMYGALLFLCISSLNVYATLIAGWASNSKYALLGAIRSIAQTISYEVSMALILLSALIILLSFNLILMTSSQWSSISLLLPPLFMIWFITTLAETNRTPFDLSEGESELVSGFNVEFSAGSFALIFMAEYTNILTMSLFTSVFFFGMIPLGIFTDIPLVLKTMFFAFLFIWVRGTLPRMRYDKLMNLAWKSFLPLSLSMMILSTSLIIII</sequence>
<keyword evidence="6 9" id="KW-0472">Membrane</keyword>
<reference evidence="10" key="1">
    <citation type="journal article" date="2014" name="Mitochondrial DNA">
        <title>Complete mitochondrial genome of the hydrothermal vent tubeworm, Ridgeia piscesae (Polychaeta, Siboglinidae).</title>
        <authorList>
            <person name="Jun J."/>
            <person name="Won Y.J."/>
            <person name="Vrijenhoek R.C."/>
        </authorList>
    </citation>
    <scope>NUCLEOTIDE SEQUENCE</scope>
</reference>
<organism evidence="10">
    <name type="scientific">Ridgeia piscesae</name>
    <name type="common">Tubeworm</name>
    <dbReference type="NCBI Taxonomy" id="27915"/>
    <lineage>
        <taxon>Eukaryota</taxon>
        <taxon>Metazoa</taxon>
        <taxon>Spiralia</taxon>
        <taxon>Lophotrochozoa</taxon>
        <taxon>Annelida</taxon>
        <taxon>Polychaeta</taxon>
        <taxon>Sedentaria</taxon>
        <taxon>Canalipalpata</taxon>
        <taxon>Sabellida</taxon>
        <taxon>Siboglinidae</taxon>
        <taxon>Ridgeia</taxon>
    </lineage>
</organism>
<evidence type="ECO:0000256" key="7">
    <source>
        <dbReference type="RuleBase" id="RU000471"/>
    </source>
</evidence>
<gene>
    <name evidence="10" type="primary">ND1</name>
</gene>
<dbReference type="GO" id="GO:0003954">
    <property type="term" value="F:NADH dehydrogenase activity"/>
    <property type="evidence" value="ECO:0007669"/>
    <property type="project" value="TreeGrafter"/>
</dbReference>
<dbReference type="EC" id="7.1.1.2" evidence="8"/>
<keyword evidence="8" id="KW-0830">Ubiquinone</keyword>
<keyword evidence="7" id="KW-0520">NAD</keyword>
<comment type="catalytic activity">
    <reaction evidence="8">
        <text>a ubiquinone + NADH + 5 H(+)(in) = a ubiquinol + NAD(+) + 4 H(+)(out)</text>
        <dbReference type="Rhea" id="RHEA:29091"/>
        <dbReference type="Rhea" id="RHEA-COMP:9565"/>
        <dbReference type="Rhea" id="RHEA-COMP:9566"/>
        <dbReference type="ChEBI" id="CHEBI:15378"/>
        <dbReference type="ChEBI" id="CHEBI:16389"/>
        <dbReference type="ChEBI" id="CHEBI:17976"/>
        <dbReference type="ChEBI" id="CHEBI:57540"/>
        <dbReference type="ChEBI" id="CHEBI:57945"/>
        <dbReference type="EC" id="7.1.1.2"/>
    </reaction>
</comment>
<feature type="transmembrane region" description="Helical" evidence="9">
    <location>
        <begin position="146"/>
        <end position="166"/>
    </location>
</feature>
<feature type="transmembrane region" description="Helical" evidence="9">
    <location>
        <begin position="287"/>
        <end position="308"/>
    </location>
</feature>
<dbReference type="InterPro" id="IPR018086">
    <property type="entry name" value="NADH_UbQ_OxRdtase_su1_CS"/>
</dbReference>
<dbReference type="PANTHER" id="PTHR11432">
    <property type="entry name" value="NADH DEHYDROGENASE SUBUNIT 1"/>
    <property type="match status" value="1"/>
</dbReference>
<evidence type="ECO:0000256" key="4">
    <source>
        <dbReference type="ARBA" id="ARBA00022692"/>
    </source>
</evidence>
<dbReference type="CTD" id="4535"/>
<protein>
    <recommendedName>
        <fullName evidence="3 8">NADH-ubiquinone oxidoreductase chain 1</fullName>
        <ecNumber evidence="8">7.1.1.2</ecNumber>
    </recommendedName>
</protein>
<dbReference type="GO" id="GO:0008137">
    <property type="term" value="F:NADH dehydrogenase (ubiquinone) activity"/>
    <property type="evidence" value="ECO:0007669"/>
    <property type="project" value="UniProtKB-EC"/>
</dbReference>
<proteinExistence type="inferred from homology"/>
<dbReference type="PROSITE" id="PS00668">
    <property type="entry name" value="COMPLEX1_ND1_2"/>
    <property type="match status" value="1"/>
</dbReference>
<evidence type="ECO:0000256" key="6">
    <source>
        <dbReference type="ARBA" id="ARBA00023136"/>
    </source>
</evidence>
<geneLocation type="mitochondrion" evidence="10"/>
<dbReference type="Pfam" id="PF00146">
    <property type="entry name" value="NADHdh"/>
    <property type="match status" value="1"/>
</dbReference>
<dbReference type="EMBL" id="KJ872501">
    <property type="protein sequence ID" value="AIG23737.1"/>
    <property type="molecule type" value="Genomic_DNA"/>
</dbReference>
<evidence type="ECO:0000313" key="10">
    <source>
        <dbReference type="EMBL" id="AIG23737.1"/>
    </source>
</evidence>
<evidence type="ECO:0000256" key="1">
    <source>
        <dbReference type="ARBA" id="ARBA00004141"/>
    </source>
</evidence>
<dbReference type="PANTHER" id="PTHR11432:SF3">
    <property type="entry name" value="NADH-UBIQUINONE OXIDOREDUCTASE CHAIN 1"/>
    <property type="match status" value="1"/>
</dbReference>
<accession>A0A0U1V1L0</accession>
<dbReference type="InterPro" id="IPR001694">
    <property type="entry name" value="NADH_UbQ_OxRdtase_su1/FPO"/>
</dbReference>
<feature type="transmembrane region" description="Helical" evidence="9">
    <location>
        <begin position="232"/>
        <end position="251"/>
    </location>
</feature>
<feature type="transmembrane region" description="Helical" evidence="9">
    <location>
        <begin position="70"/>
        <end position="91"/>
    </location>
</feature>
<evidence type="ECO:0000256" key="8">
    <source>
        <dbReference type="RuleBase" id="RU000473"/>
    </source>
</evidence>
<feature type="transmembrane region" description="Helical" evidence="9">
    <location>
        <begin position="257"/>
        <end position="275"/>
    </location>
</feature>
<evidence type="ECO:0000256" key="3">
    <source>
        <dbReference type="ARBA" id="ARBA00021009"/>
    </source>
</evidence>
<evidence type="ECO:0000256" key="2">
    <source>
        <dbReference type="ARBA" id="ARBA00010535"/>
    </source>
</evidence>
<feature type="transmembrane region" description="Helical" evidence="9">
    <location>
        <begin position="172"/>
        <end position="192"/>
    </location>
</feature>
<comment type="similarity">
    <text evidence="2 7">Belongs to the complex I subunit 1 family.</text>
</comment>
<keyword evidence="8 10" id="KW-0496">Mitochondrion</keyword>
<keyword evidence="4 7" id="KW-0812">Transmembrane</keyword>
<feature type="transmembrane region" description="Helical" evidence="9">
    <location>
        <begin position="97"/>
        <end position="125"/>
    </location>
</feature>